<dbReference type="Proteomes" id="UP000568158">
    <property type="component" value="Unassembled WGS sequence"/>
</dbReference>
<protein>
    <recommendedName>
        <fullName evidence="11">Nucleoprotein TPR/MLP1 domain-containing protein</fullName>
    </recommendedName>
</protein>
<feature type="compositionally biased region" description="Polar residues" evidence="5">
    <location>
        <begin position="1710"/>
        <end position="1719"/>
    </location>
</feature>
<feature type="compositionally biased region" description="Low complexity" evidence="5">
    <location>
        <begin position="140"/>
        <end position="151"/>
    </location>
</feature>
<sequence>MEGSLSEDSSVQSSKELKSSENNGPEAKGNSNVENLEVSGNNSSTSLNLPVNDQSESMGIEKTTSEAVISTNPSEQEEFDGLSDSSTDSKKESGLIDNTSEESESPQNLDVAAVEEEKKSSSEKCDSKIDDIHKDVVPTNNDNISIEDISNQKGDKNAFNDPENTLVSPQNSNTTLDVGTANKIVSSGISKATSVGIPTDEQADDLPAMAPFYRLDNGALQSLPPSIVRNMSARFNEFQNLKSSNQIYEVELEQLAHSARSKVESLTAKIHESEDKIQLLQQKFLTTKDERDSERKNLTVEQNKARGFKETIANLKEQIQHYSEFKQGTNQMLLDKQERISELTKELETQVEVEKKLRTKINVMENANDHHESRLTQEKFDRAKLQRELDLSQQSVKWYEDELDKRSHELQSVRTTTRAEIIGLRTRVDNAEQNCTVATAGKTQLETALQALQSKYDEHTLKIKELSDQNAQQDRLYKEELAKKEKLLTILQESNDERGKRIESMQKAYDETLRKIDEDETSYKAKFESFKDDLAQRETRIKDLEDTINDMSTTNIESTVNNGNILEAMSEDGSVDEAKVSSKAANTTLSTSARMVLKGSEYSLTDILAQVSKLRRNLVRERRAKEKAEKELSLIFKELDRRLPLLKSYKEKCTTLEMKQGQFEVILDNLSKEKSMLRTQLTISSKKADELQLQVRQLSQFKVDLQRQLAVLLAEVTVKDHGGALTGEDKAYITNLVGNIPTIQDSTDTGKLITERLTTFRDIAELITKNEQLLIASRNLGSELEAKEKSGSAELQQSENQALIKSKKAILKLQEQLQNAKTQLAAASNSRDILQKLIESNEDEKIFKQRFESATAKLSDKENEYNALKKEYNTKVFELNAKVQQLMSQNSDVSLKLAKMQSSNQLLQEKINTSSYFLASAKAENSQLKSGMSSLQRKQTGLEERAGKLTNELLQAKSNQATLEIQLRTMKAAKSMWQVTNGKLHNEVEKLTDEKAKANALIIKLQTLDSERQEQYKSRFQRLQADVDRLQKHLDTVRQKLSSSVEETKRILHSKNADSKSYQERIDQLVSQASVLKETLNSKSQSITLLNKNYESLQVKYNEVTERRKANLSSIEGSDTTDRDMVAALRQELNNALEDSKLATQNSVQYKQIAASSEKELNSLNDSFNKYKVSTEGQLSEAQKNIKSLTSQVTKLQEENVQIQGHLDEVTQEYAEQKQKSEEKIRELGKVVESFDGIKNDYDSRLKSAKEEIAEKEENLKDAANQATQSSTTIHKLSEEKDDLSKKMDALQSRLSQLQTSLQKAEMSLKSTNVLFGKEKSDLEEQLKQDQIRITELDAQNRTLMNQLESKSSEDIHAIDESSDMKGLIGYLHRENDSLSQQLQYLKAEEKRLRASVNSKDSELSNLKTQLVEAKEKESVADKYTTLLESMKKESHELQVFKDNNISLRTQLESFITKAKDLESKLVTASSRSQALEKELAGLKSNLVSKSAELEKAQMQLKDLSVKFNTTSGSVSTKAKEIELLNKQKNELLQKVTELQSTKSGKDKEQLRLYQVEIARLNKEIGELNSNLTLVKQELAKKVEETKKQARLAKFAAEPKNSISTANNVREEFKRKVYAKELDSFKKKLEQEKDDYRKKIEAERDAFKKQVETESKQHLLEEMDAYKKRVRAPTNARISEVIEQRWKARSAQLDAQYEAKVKELEEKSRQQMSSENSGFSDIDRSRIKEELEKEKAEVRKEVTASVKRETQFRENILKRQLENLKHKLEKIETKDNINETHTDSIVMSASSVTGSSAPGSSISFLSGHRDTGSSGSFNKSSDSKVPVSVTPDPRAVILPTKPAKRKSDDDASNVEKRPKTD</sequence>
<dbReference type="PANTHER" id="PTHR18898">
    <property type="entry name" value="NUCLEOPROTEIN TPR-RELATED"/>
    <property type="match status" value="1"/>
</dbReference>
<feature type="coiled-coil region" evidence="4">
    <location>
        <begin position="442"/>
        <end position="483"/>
    </location>
</feature>
<feature type="coiled-coil region" evidence="4">
    <location>
        <begin position="803"/>
        <end position="889"/>
    </location>
</feature>
<feature type="coiled-coil region" evidence="4">
    <location>
        <begin position="1615"/>
        <end position="1657"/>
    </location>
</feature>
<dbReference type="Pfam" id="PF25481">
    <property type="entry name" value="Nucleoprot-TPR"/>
    <property type="match status" value="1"/>
</dbReference>
<dbReference type="EMBL" id="JABCYN010000024">
    <property type="protein sequence ID" value="KAF6012224.1"/>
    <property type="molecule type" value="Genomic_DNA"/>
</dbReference>
<evidence type="ECO:0000256" key="5">
    <source>
        <dbReference type="SAM" id="MobiDB-lite"/>
    </source>
</evidence>
<dbReference type="GO" id="GO:0006606">
    <property type="term" value="P:protein import into nucleus"/>
    <property type="evidence" value="ECO:0007669"/>
    <property type="project" value="InterPro"/>
</dbReference>
<evidence type="ECO:0000256" key="4">
    <source>
        <dbReference type="SAM" id="Coils"/>
    </source>
</evidence>
<feature type="compositionally biased region" description="Low complexity" evidence="5">
    <location>
        <begin position="1789"/>
        <end position="1824"/>
    </location>
</feature>
<dbReference type="Pfam" id="PF25785">
    <property type="entry name" value="TPR"/>
    <property type="match status" value="1"/>
</dbReference>
<evidence type="ECO:0000259" key="8">
    <source>
        <dbReference type="Pfam" id="PF25785"/>
    </source>
</evidence>
<feature type="region of interest" description="Disordered" evidence="5">
    <location>
        <begin position="1789"/>
        <end position="1861"/>
    </location>
</feature>
<feature type="coiled-coil region" evidence="4">
    <location>
        <begin position="527"/>
        <end position="554"/>
    </location>
</feature>
<feature type="coiled-coil region" evidence="4">
    <location>
        <begin position="981"/>
        <end position="1040"/>
    </location>
</feature>
<dbReference type="Pfam" id="PF07926">
    <property type="entry name" value="TPR_MLP1_2"/>
    <property type="match status" value="1"/>
</dbReference>
<dbReference type="InterPro" id="IPR012929">
    <property type="entry name" value="Nucleoprot-TPR/MLP1-2_dom"/>
</dbReference>
<feature type="compositionally biased region" description="Polar residues" evidence="5">
    <location>
        <begin position="29"/>
        <end position="57"/>
    </location>
</feature>
<evidence type="ECO:0000313" key="10">
    <source>
        <dbReference type="Proteomes" id="UP000568158"/>
    </source>
</evidence>
<feature type="coiled-coil region" evidence="4">
    <location>
        <begin position="1459"/>
        <end position="1589"/>
    </location>
</feature>
<comment type="caution">
    <text evidence="9">The sequence shown here is derived from an EMBL/GenBank/DDBJ whole genome shotgun (WGS) entry which is preliminary data.</text>
</comment>
<feature type="coiled-coil region" evidence="4">
    <location>
        <begin position="256"/>
        <end position="318"/>
    </location>
</feature>
<evidence type="ECO:0000256" key="1">
    <source>
        <dbReference type="ARBA" id="ARBA00004123"/>
    </source>
</evidence>
<evidence type="ECO:0000256" key="2">
    <source>
        <dbReference type="ARBA" id="ARBA00023054"/>
    </source>
</evidence>
<gene>
    <name evidence="9" type="ORF">HII12_002377</name>
</gene>
<feature type="compositionally biased region" description="Polar residues" evidence="5">
    <location>
        <begin position="162"/>
        <end position="174"/>
    </location>
</feature>
<keyword evidence="2 4" id="KW-0175">Coiled coil</keyword>
<evidence type="ECO:0008006" key="11">
    <source>
        <dbReference type="Google" id="ProtNLM"/>
    </source>
</evidence>
<dbReference type="Gene3D" id="1.10.287.1490">
    <property type="match status" value="1"/>
</dbReference>
<accession>A0A8H6BIW0</accession>
<keyword evidence="3" id="KW-0539">Nucleus</keyword>
<feature type="domain" description="Nucleoprotein TPR/MPL1" evidence="7">
    <location>
        <begin position="376"/>
        <end position="451"/>
    </location>
</feature>
<feature type="coiled-coil region" evidence="4">
    <location>
        <begin position="918"/>
        <end position="952"/>
    </location>
</feature>
<dbReference type="InterPro" id="IPR057577">
    <property type="entry name" value="Nucleoprot-TPR/MLP1_dom"/>
</dbReference>
<feature type="compositionally biased region" description="Basic and acidic residues" evidence="5">
    <location>
        <begin position="115"/>
        <end position="136"/>
    </location>
</feature>
<feature type="compositionally biased region" description="Polar residues" evidence="5">
    <location>
        <begin position="65"/>
        <end position="74"/>
    </location>
</feature>
<evidence type="ECO:0000313" key="9">
    <source>
        <dbReference type="EMBL" id="KAF6012224.1"/>
    </source>
</evidence>
<evidence type="ECO:0000259" key="6">
    <source>
        <dbReference type="Pfam" id="PF07926"/>
    </source>
</evidence>
<dbReference type="SUPFAM" id="SSF57997">
    <property type="entry name" value="Tropomyosin"/>
    <property type="match status" value="1"/>
</dbReference>
<feature type="coiled-coil region" evidence="4">
    <location>
        <begin position="1172"/>
        <end position="1434"/>
    </location>
</feature>
<dbReference type="PANTHER" id="PTHR18898:SF2">
    <property type="entry name" value="NUCLEOPROTEIN TPR"/>
    <property type="match status" value="1"/>
</dbReference>
<evidence type="ECO:0000259" key="7">
    <source>
        <dbReference type="Pfam" id="PF25481"/>
    </source>
</evidence>
<evidence type="ECO:0000256" key="3">
    <source>
        <dbReference type="ARBA" id="ARBA00023242"/>
    </source>
</evidence>
<name>A0A8H6BIW0_DEKBR</name>
<feature type="domain" description="Nucleoprotein TPR/MLP1-2" evidence="6">
    <location>
        <begin position="1224"/>
        <end position="1350"/>
    </location>
</feature>
<dbReference type="Gene3D" id="1.20.5.340">
    <property type="match status" value="1"/>
</dbReference>
<dbReference type="GO" id="GO:0006406">
    <property type="term" value="P:mRNA export from nucleus"/>
    <property type="evidence" value="ECO:0007669"/>
    <property type="project" value="TreeGrafter"/>
</dbReference>
<feature type="coiled-coil region" evidence="4">
    <location>
        <begin position="1087"/>
        <end position="1146"/>
    </location>
</feature>
<dbReference type="GO" id="GO:0017056">
    <property type="term" value="F:structural constituent of nuclear pore"/>
    <property type="evidence" value="ECO:0007669"/>
    <property type="project" value="TreeGrafter"/>
</dbReference>
<feature type="domain" description="NUA/TPR/MLP1-2-like" evidence="8">
    <location>
        <begin position="684"/>
        <end position="789"/>
    </location>
</feature>
<feature type="compositionally biased region" description="Basic and acidic residues" evidence="5">
    <location>
        <begin position="1845"/>
        <end position="1861"/>
    </location>
</feature>
<feature type="region of interest" description="Disordered" evidence="5">
    <location>
        <begin position="1704"/>
        <end position="1726"/>
    </location>
</feature>
<feature type="region of interest" description="Disordered" evidence="5">
    <location>
        <begin position="1"/>
        <end position="174"/>
    </location>
</feature>
<comment type="subcellular location">
    <subcellularLocation>
        <location evidence="1">Nucleus</location>
    </subcellularLocation>
</comment>
<reference evidence="9 10" key="1">
    <citation type="journal article" date="2020" name="Appl. Microbiol. Biotechnol.">
        <title>Targeted gene deletion in Brettanomyces bruxellensis with an expression-free CRISPR-Cas9 system.</title>
        <authorList>
            <person name="Varela C."/>
            <person name="Bartel C."/>
            <person name="Onetto C."/>
            <person name="Borneman A."/>
        </authorList>
    </citation>
    <scope>NUCLEOTIDE SEQUENCE [LARGE SCALE GENOMIC DNA]</scope>
    <source>
        <strain evidence="9 10">AWRI1613</strain>
    </source>
</reference>
<dbReference type="GO" id="GO:0005643">
    <property type="term" value="C:nuclear pore"/>
    <property type="evidence" value="ECO:0007669"/>
    <property type="project" value="TreeGrafter"/>
</dbReference>
<dbReference type="InterPro" id="IPR057974">
    <property type="entry name" value="NUA/TPR/MLP1-2-like_dom"/>
</dbReference>
<organism evidence="9 10">
    <name type="scientific">Dekkera bruxellensis</name>
    <name type="common">Brettanomyces custersii</name>
    <dbReference type="NCBI Taxonomy" id="5007"/>
    <lineage>
        <taxon>Eukaryota</taxon>
        <taxon>Fungi</taxon>
        <taxon>Dikarya</taxon>
        <taxon>Ascomycota</taxon>
        <taxon>Saccharomycotina</taxon>
        <taxon>Pichiomycetes</taxon>
        <taxon>Pichiales</taxon>
        <taxon>Pichiaceae</taxon>
        <taxon>Brettanomyces</taxon>
    </lineage>
</organism>
<proteinExistence type="predicted"/>